<accession>A0A5P9Q6T0</accession>
<evidence type="ECO:0000313" key="2">
    <source>
        <dbReference type="EMBL" id="QFU96782.1"/>
    </source>
</evidence>
<dbReference type="AlphaFoldDB" id="A0A5P9Q6T0"/>
<gene>
    <name evidence="2" type="ORF">KDY119_00272</name>
</gene>
<keyword evidence="1" id="KW-1133">Transmembrane helix</keyword>
<dbReference type="Pfam" id="PF14019">
    <property type="entry name" value="DUF4235"/>
    <property type="match status" value="1"/>
</dbReference>
<protein>
    <recommendedName>
        <fullName evidence="4">DUF4235 domain-containing protein</fullName>
    </recommendedName>
</protein>
<dbReference type="KEGG" id="lxl:KDY119_00272"/>
<keyword evidence="1" id="KW-0472">Membrane</keyword>
<proteinExistence type="predicted"/>
<dbReference type="RefSeq" id="WP_036954379.1">
    <property type="nucleotide sequence ID" value="NZ_BAABIH010000013.1"/>
</dbReference>
<keyword evidence="3" id="KW-1185">Reference proteome</keyword>
<evidence type="ECO:0000256" key="1">
    <source>
        <dbReference type="SAM" id="Phobius"/>
    </source>
</evidence>
<sequence>MADHKPQPKPTATSQILTAVLTAGAGWAAQKLVRTVWAKRAGSAPKNAADPNVSAVAAVVFAAVAAAVGAMAQRAATRGAEQVAARIHAPGAHAVESTLRDSSHAEL</sequence>
<organism evidence="2 3">
    <name type="scientific">Luteimicrobium xylanilyticum</name>
    <dbReference type="NCBI Taxonomy" id="1133546"/>
    <lineage>
        <taxon>Bacteria</taxon>
        <taxon>Bacillati</taxon>
        <taxon>Actinomycetota</taxon>
        <taxon>Actinomycetes</taxon>
        <taxon>Micrococcales</taxon>
        <taxon>Luteimicrobium</taxon>
    </lineage>
</organism>
<name>A0A5P9Q6T0_9MICO</name>
<dbReference type="OrthoDB" id="3268522at2"/>
<dbReference type="EMBL" id="CP045529">
    <property type="protein sequence ID" value="QFU96782.1"/>
    <property type="molecule type" value="Genomic_DNA"/>
</dbReference>
<evidence type="ECO:0000313" key="3">
    <source>
        <dbReference type="Proteomes" id="UP000326702"/>
    </source>
</evidence>
<reference evidence="2 3" key="1">
    <citation type="submission" date="2019-10" db="EMBL/GenBank/DDBJ databases">
        <title>Genome sequence of Luteimicrobium xylanilyticum HY-24.</title>
        <authorList>
            <person name="Kim D.Y."/>
            <person name="Park H.-Y."/>
        </authorList>
    </citation>
    <scope>NUCLEOTIDE SEQUENCE [LARGE SCALE GENOMIC DNA]</scope>
    <source>
        <strain evidence="2 3">HY-24</strain>
    </source>
</reference>
<dbReference type="InterPro" id="IPR025329">
    <property type="entry name" value="DUF4235"/>
</dbReference>
<dbReference type="Proteomes" id="UP000326702">
    <property type="component" value="Chromosome"/>
</dbReference>
<evidence type="ECO:0008006" key="4">
    <source>
        <dbReference type="Google" id="ProtNLM"/>
    </source>
</evidence>
<feature type="transmembrane region" description="Helical" evidence="1">
    <location>
        <begin position="52"/>
        <end position="72"/>
    </location>
</feature>
<keyword evidence="1" id="KW-0812">Transmembrane</keyword>